<name>A0AAD7KZ64_QUISA</name>
<dbReference type="GO" id="GO:0010089">
    <property type="term" value="P:xylem development"/>
    <property type="evidence" value="ECO:0007669"/>
    <property type="project" value="InterPro"/>
</dbReference>
<sequence length="155" mass="17070">MSSMSKALSESPEESSWTMYLEDFSFNNNTEHNCSISSSSSLVSDAASLAAKNIDNRDPVVDLCVDHKSFTKKRLSFQKRKTKSYTKEAALVDDALEDTASSPVNSPKKKGNGSGQTNDQRNEFGFDGRDDGDRTELKKRGLCLVPLSMIVNYLG</sequence>
<dbReference type="InterPro" id="IPR039280">
    <property type="entry name" value="VUP"/>
</dbReference>
<feature type="region of interest" description="Disordered" evidence="1">
    <location>
        <begin position="96"/>
        <end position="133"/>
    </location>
</feature>
<dbReference type="AlphaFoldDB" id="A0AAD7KZ64"/>
<dbReference type="PANTHER" id="PTHR33974:SF25">
    <property type="entry name" value="SMALL PHOSPHATASE-LIKE PROTEIN 2, PUTATIVE-RELATED"/>
    <property type="match status" value="1"/>
</dbReference>
<dbReference type="EMBL" id="JARAOO010000012">
    <property type="protein sequence ID" value="KAJ7948468.1"/>
    <property type="molecule type" value="Genomic_DNA"/>
</dbReference>
<dbReference type="KEGG" id="qsa:O6P43_028939"/>
<gene>
    <name evidence="2" type="ORF">O6P43_028939</name>
</gene>
<comment type="caution">
    <text evidence="2">The sequence shown here is derived from an EMBL/GenBank/DDBJ whole genome shotgun (WGS) entry which is preliminary data.</text>
</comment>
<proteinExistence type="predicted"/>
<accession>A0AAD7KZ64</accession>
<dbReference type="Proteomes" id="UP001163823">
    <property type="component" value="Chromosome 12"/>
</dbReference>
<feature type="compositionally biased region" description="Basic and acidic residues" evidence="1">
    <location>
        <begin position="120"/>
        <end position="133"/>
    </location>
</feature>
<dbReference type="PANTHER" id="PTHR33974">
    <property type="entry name" value="VASCULAR-RELATED UNKNOWN PROTEIN 1-RELATED"/>
    <property type="match status" value="1"/>
</dbReference>
<evidence type="ECO:0000313" key="3">
    <source>
        <dbReference type="Proteomes" id="UP001163823"/>
    </source>
</evidence>
<evidence type="ECO:0000256" key="1">
    <source>
        <dbReference type="SAM" id="MobiDB-lite"/>
    </source>
</evidence>
<organism evidence="2 3">
    <name type="scientific">Quillaja saponaria</name>
    <name type="common">Soap bark tree</name>
    <dbReference type="NCBI Taxonomy" id="32244"/>
    <lineage>
        <taxon>Eukaryota</taxon>
        <taxon>Viridiplantae</taxon>
        <taxon>Streptophyta</taxon>
        <taxon>Embryophyta</taxon>
        <taxon>Tracheophyta</taxon>
        <taxon>Spermatophyta</taxon>
        <taxon>Magnoliopsida</taxon>
        <taxon>eudicotyledons</taxon>
        <taxon>Gunneridae</taxon>
        <taxon>Pentapetalae</taxon>
        <taxon>rosids</taxon>
        <taxon>fabids</taxon>
        <taxon>Fabales</taxon>
        <taxon>Quillajaceae</taxon>
        <taxon>Quillaja</taxon>
    </lineage>
</organism>
<evidence type="ECO:0000313" key="2">
    <source>
        <dbReference type="EMBL" id="KAJ7948468.1"/>
    </source>
</evidence>
<protein>
    <submittedName>
        <fullName evidence="2">CTD small phosphatase-like protein 2</fullName>
    </submittedName>
</protein>
<keyword evidence="3" id="KW-1185">Reference proteome</keyword>
<reference evidence="2" key="1">
    <citation type="journal article" date="2023" name="Science">
        <title>Elucidation of the pathway for biosynthesis of saponin adjuvants from the soapbark tree.</title>
        <authorList>
            <person name="Reed J."/>
            <person name="Orme A."/>
            <person name="El-Demerdash A."/>
            <person name="Owen C."/>
            <person name="Martin L.B.B."/>
            <person name="Misra R.C."/>
            <person name="Kikuchi S."/>
            <person name="Rejzek M."/>
            <person name="Martin A.C."/>
            <person name="Harkess A."/>
            <person name="Leebens-Mack J."/>
            <person name="Louveau T."/>
            <person name="Stephenson M.J."/>
            <person name="Osbourn A."/>
        </authorList>
    </citation>
    <scope>NUCLEOTIDE SEQUENCE</scope>
    <source>
        <strain evidence="2">S10</strain>
    </source>
</reference>